<evidence type="ECO:0000313" key="1">
    <source>
        <dbReference type="EMBL" id="MBP1042361.1"/>
    </source>
</evidence>
<dbReference type="SFLD" id="SFLDG01144">
    <property type="entry name" value="C2.B.4:_PGP_Like"/>
    <property type="match status" value="1"/>
</dbReference>
<proteinExistence type="predicted"/>
<keyword evidence="2" id="KW-1185">Reference proteome</keyword>
<dbReference type="PROSITE" id="PS01228">
    <property type="entry name" value="COF_1"/>
    <property type="match status" value="1"/>
</dbReference>
<name>A0A940PA03_9ENTE</name>
<dbReference type="EMBL" id="JAEEGA010000010">
    <property type="protein sequence ID" value="MBP1042361.1"/>
    <property type="molecule type" value="Genomic_DNA"/>
</dbReference>
<reference evidence="1" key="1">
    <citation type="submission" date="2020-12" db="EMBL/GenBank/DDBJ databases">
        <title>Vagococcus allomyrinae sp. nov. and Enterococcus lavae sp. nov., isolated from the larvae of Allomyrina dichotoma.</title>
        <authorList>
            <person name="Lee S.D."/>
        </authorList>
    </citation>
    <scope>NUCLEOTIDE SEQUENCE</scope>
    <source>
        <strain evidence="1">BWB3-3</strain>
    </source>
</reference>
<accession>A0A940PA03</accession>
<dbReference type="SUPFAM" id="SSF56784">
    <property type="entry name" value="HAD-like"/>
    <property type="match status" value="1"/>
</dbReference>
<dbReference type="InterPro" id="IPR036412">
    <property type="entry name" value="HAD-like_sf"/>
</dbReference>
<dbReference type="PANTHER" id="PTHR10000">
    <property type="entry name" value="PHOSPHOSERINE PHOSPHATASE"/>
    <property type="match status" value="1"/>
</dbReference>
<protein>
    <submittedName>
        <fullName evidence="1">HAD family phosphatase</fullName>
    </submittedName>
</protein>
<organism evidence="1 2">
    <name type="scientific">Vagococcus allomyrinae</name>
    <dbReference type="NCBI Taxonomy" id="2794353"/>
    <lineage>
        <taxon>Bacteria</taxon>
        <taxon>Bacillati</taxon>
        <taxon>Bacillota</taxon>
        <taxon>Bacilli</taxon>
        <taxon>Lactobacillales</taxon>
        <taxon>Enterococcaceae</taxon>
        <taxon>Vagococcus</taxon>
    </lineage>
</organism>
<dbReference type="SFLD" id="SFLDS00003">
    <property type="entry name" value="Haloacid_Dehalogenase"/>
    <property type="match status" value="1"/>
</dbReference>
<evidence type="ECO:0000313" key="2">
    <source>
        <dbReference type="Proteomes" id="UP000674938"/>
    </source>
</evidence>
<dbReference type="GO" id="GO:0000287">
    <property type="term" value="F:magnesium ion binding"/>
    <property type="evidence" value="ECO:0007669"/>
    <property type="project" value="TreeGrafter"/>
</dbReference>
<dbReference type="Gene3D" id="3.30.1240.10">
    <property type="match status" value="1"/>
</dbReference>
<dbReference type="AlphaFoldDB" id="A0A940PA03"/>
<comment type="caution">
    <text evidence="1">The sequence shown here is derived from an EMBL/GenBank/DDBJ whole genome shotgun (WGS) entry which is preliminary data.</text>
</comment>
<dbReference type="Gene3D" id="3.40.50.1000">
    <property type="entry name" value="HAD superfamily/HAD-like"/>
    <property type="match status" value="1"/>
</dbReference>
<dbReference type="InterPro" id="IPR000150">
    <property type="entry name" value="Cof"/>
</dbReference>
<dbReference type="Pfam" id="PF08282">
    <property type="entry name" value="Hydrolase_3"/>
    <property type="match status" value="1"/>
</dbReference>
<dbReference type="GO" id="GO:0005829">
    <property type="term" value="C:cytosol"/>
    <property type="evidence" value="ECO:0007669"/>
    <property type="project" value="TreeGrafter"/>
</dbReference>
<dbReference type="CDD" id="cd07516">
    <property type="entry name" value="HAD_Pase"/>
    <property type="match status" value="1"/>
</dbReference>
<dbReference type="SFLD" id="SFLDG01140">
    <property type="entry name" value="C2.B:_Phosphomannomutase_and_P"/>
    <property type="match status" value="1"/>
</dbReference>
<dbReference type="NCBIfam" id="TIGR01484">
    <property type="entry name" value="HAD-SF-IIB"/>
    <property type="match status" value="1"/>
</dbReference>
<dbReference type="InterPro" id="IPR023214">
    <property type="entry name" value="HAD_sf"/>
</dbReference>
<gene>
    <name evidence="1" type="ORF">I6N95_15175</name>
</gene>
<dbReference type="GO" id="GO:0016791">
    <property type="term" value="F:phosphatase activity"/>
    <property type="evidence" value="ECO:0007669"/>
    <property type="project" value="TreeGrafter"/>
</dbReference>
<dbReference type="PANTHER" id="PTHR10000:SF8">
    <property type="entry name" value="HAD SUPERFAMILY HYDROLASE-LIKE, TYPE 3"/>
    <property type="match status" value="1"/>
</dbReference>
<sequence length="268" mass="29575">MIRLVALDLDGTVLNSQGEISQNTVKAIDSLIRKGIKIVICTGRPAYSLRPILTRLNLVDDETLLVSFNGALVSYPYQQEIIFEEFFSPLEIADLISICTENDIPYHLQTNDGMYTLTKEIHPATFYDSQLNETEVKKCTLADLKKINVYKLMLVGTTAELSDNVKRLPATVFADYQGMRSLACFFDILPKRANKGQGLKRAADKLRIPASDILAIGDNENDLSMFEFAGQSVAMGNAATNIQEAADFITSGNDAEGVVTALKHFNLI</sequence>
<dbReference type="NCBIfam" id="TIGR00099">
    <property type="entry name" value="Cof-subfamily"/>
    <property type="match status" value="1"/>
</dbReference>
<dbReference type="PROSITE" id="PS01229">
    <property type="entry name" value="COF_2"/>
    <property type="match status" value="1"/>
</dbReference>
<dbReference type="RefSeq" id="WP_209529482.1">
    <property type="nucleotide sequence ID" value="NZ_JAEEGA010000010.1"/>
</dbReference>
<dbReference type="InterPro" id="IPR006379">
    <property type="entry name" value="HAD-SF_hydro_IIB"/>
</dbReference>
<dbReference type="Proteomes" id="UP000674938">
    <property type="component" value="Unassembled WGS sequence"/>
</dbReference>